<dbReference type="GO" id="GO:0005524">
    <property type="term" value="F:ATP binding"/>
    <property type="evidence" value="ECO:0007669"/>
    <property type="project" value="UniProtKB-KW"/>
</dbReference>
<dbReference type="InterPro" id="IPR050100">
    <property type="entry name" value="TRAFAC_GTPase_members"/>
</dbReference>
<dbReference type="InterPro" id="IPR041757">
    <property type="entry name" value="CysN_GTP-bd"/>
</dbReference>
<dbReference type="Pfam" id="PF22594">
    <property type="entry name" value="GTP-eEF1A_C"/>
    <property type="match status" value="1"/>
</dbReference>
<dbReference type="FunFam" id="2.40.30.10:FF:000027">
    <property type="entry name" value="Sulfate adenylyltransferase subunit 1"/>
    <property type="match status" value="1"/>
</dbReference>
<dbReference type="GO" id="GO:0005525">
    <property type="term" value="F:GTP binding"/>
    <property type="evidence" value="ECO:0007669"/>
    <property type="project" value="UniProtKB-UniRule"/>
</dbReference>
<keyword evidence="4 9" id="KW-0547">Nucleotide-binding</keyword>
<dbReference type="InterPro" id="IPR000795">
    <property type="entry name" value="T_Tr_GTP-bd_dom"/>
</dbReference>
<comment type="catalytic activity">
    <reaction evidence="9">
        <text>sulfate + ATP + H(+) = adenosine 5'-phosphosulfate + diphosphate</text>
        <dbReference type="Rhea" id="RHEA:18133"/>
        <dbReference type="ChEBI" id="CHEBI:15378"/>
        <dbReference type="ChEBI" id="CHEBI:16189"/>
        <dbReference type="ChEBI" id="CHEBI:30616"/>
        <dbReference type="ChEBI" id="CHEBI:33019"/>
        <dbReference type="ChEBI" id="CHEBI:58243"/>
        <dbReference type="EC" id="2.7.7.4"/>
    </reaction>
</comment>
<dbReference type="NCBIfam" id="TIGR02034">
    <property type="entry name" value="CysN"/>
    <property type="match status" value="1"/>
</dbReference>
<dbReference type="PRINTS" id="PR00315">
    <property type="entry name" value="ELONGATNFCT"/>
</dbReference>
<dbReference type="CDD" id="cd03695">
    <property type="entry name" value="CysN_NodQ_II"/>
    <property type="match status" value="1"/>
</dbReference>
<evidence type="ECO:0000256" key="1">
    <source>
        <dbReference type="ARBA" id="ARBA00005048"/>
    </source>
</evidence>
<feature type="binding site" evidence="9">
    <location>
        <begin position="105"/>
        <end position="109"/>
    </location>
    <ligand>
        <name>GTP</name>
        <dbReference type="ChEBI" id="CHEBI:37565"/>
    </ligand>
</feature>
<feature type="binding site" evidence="9">
    <location>
        <begin position="160"/>
        <end position="163"/>
    </location>
    <ligand>
        <name>GTP</name>
        <dbReference type="ChEBI" id="CHEBI:37565"/>
    </ligand>
</feature>
<dbReference type="GO" id="GO:0004781">
    <property type="term" value="F:sulfate adenylyltransferase (ATP) activity"/>
    <property type="evidence" value="ECO:0007669"/>
    <property type="project" value="UniProtKB-UniRule"/>
</dbReference>
<dbReference type="GeneID" id="93116702"/>
<dbReference type="CDD" id="cd04095">
    <property type="entry name" value="CysN_NoDQ_III"/>
    <property type="match status" value="1"/>
</dbReference>
<dbReference type="SUPFAM" id="SSF50447">
    <property type="entry name" value="Translation proteins"/>
    <property type="match status" value="1"/>
</dbReference>
<reference evidence="11 12" key="1">
    <citation type="journal article" date="2019" name="Nat. Med.">
        <title>A library of human gut bacterial isolates paired with longitudinal multiomics data enables mechanistic microbiome research.</title>
        <authorList>
            <person name="Poyet M."/>
            <person name="Groussin M."/>
            <person name="Gibbons S.M."/>
            <person name="Avila-Pacheco J."/>
            <person name="Jiang X."/>
            <person name="Kearney S.M."/>
            <person name="Perrotta A.R."/>
            <person name="Berdy B."/>
            <person name="Zhao S."/>
            <person name="Lieberman T.D."/>
            <person name="Swanson P.K."/>
            <person name="Smith M."/>
            <person name="Roesemann S."/>
            <person name="Alexander J.E."/>
            <person name="Rich S.A."/>
            <person name="Livny J."/>
            <person name="Vlamakis H."/>
            <person name="Clish C."/>
            <person name="Bullock K."/>
            <person name="Deik A."/>
            <person name="Scott J."/>
            <person name="Pierce K.A."/>
            <person name="Xavier R.J."/>
            <person name="Alm E.J."/>
        </authorList>
    </citation>
    <scope>NUCLEOTIDE SEQUENCE [LARGE SCALE GENOMIC DNA]</scope>
    <source>
        <strain evidence="11 12">BIOML-A10</strain>
    </source>
</reference>
<evidence type="ECO:0000313" key="12">
    <source>
        <dbReference type="Proteomes" id="UP000422221"/>
    </source>
</evidence>
<dbReference type="AlphaFoldDB" id="A0A7J4XDM4"/>
<dbReference type="InterPro" id="IPR027417">
    <property type="entry name" value="P-loop_NTPase"/>
</dbReference>
<dbReference type="InterPro" id="IPR009000">
    <property type="entry name" value="Transl_B-barrel_sf"/>
</dbReference>
<evidence type="ECO:0000256" key="7">
    <source>
        <dbReference type="ARBA" id="ARBA00055271"/>
    </source>
</evidence>
<protein>
    <recommendedName>
        <fullName evidence="9">Sulfate adenylyltransferase subunit 1</fullName>
        <ecNumber evidence="9">2.7.7.4</ecNumber>
    </recommendedName>
    <alternativeName>
        <fullName evidence="9">ATP-sulfurylase large subunit</fullName>
    </alternativeName>
    <alternativeName>
        <fullName evidence="9">Sulfate adenylate transferase</fullName>
        <shortName evidence="9">SAT</shortName>
    </alternativeName>
</protein>
<dbReference type="EMBL" id="VWMK01000026">
    <property type="protein sequence ID" value="KAA3758637.1"/>
    <property type="molecule type" value="Genomic_DNA"/>
</dbReference>
<dbReference type="GO" id="GO:0000103">
    <property type="term" value="P:sulfate assimilation"/>
    <property type="evidence" value="ECO:0007669"/>
    <property type="project" value="UniProtKB-UniRule"/>
</dbReference>
<accession>A0A7J4XDM4</accession>
<dbReference type="NCBIfam" id="NF003478">
    <property type="entry name" value="PRK05124.1"/>
    <property type="match status" value="1"/>
</dbReference>
<dbReference type="InterPro" id="IPR044138">
    <property type="entry name" value="CysN_II"/>
</dbReference>
<evidence type="ECO:0000256" key="2">
    <source>
        <dbReference type="ARBA" id="ARBA00022679"/>
    </source>
</evidence>
<comment type="similarity">
    <text evidence="9">Belongs to the TRAFAC class translation factor GTPase superfamily. Classic translation factor GTPase family. CysN/NodQ subfamily.</text>
</comment>
<evidence type="ECO:0000256" key="9">
    <source>
        <dbReference type="HAMAP-Rule" id="MF_00062"/>
    </source>
</evidence>
<feature type="domain" description="Tr-type G" evidence="10">
    <location>
        <begin position="17"/>
        <end position="232"/>
    </location>
</feature>
<evidence type="ECO:0000256" key="6">
    <source>
        <dbReference type="ARBA" id="ARBA00023134"/>
    </source>
</evidence>
<proteinExistence type="inferred from homology"/>
<dbReference type="InterPro" id="IPR031157">
    <property type="entry name" value="G_TR_CS"/>
</dbReference>
<evidence type="ECO:0000256" key="3">
    <source>
        <dbReference type="ARBA" id="ARBA00022695"/>
    </source>
</evidence>
<feature type="binding site" evidence="9">
    <location>
        <begin position="26"/>
        <end position="33"/>
    </location>
    <ligand>
        <name>GTP</name>
        <dbReference type="ChEBI" id="CHEBI:37565"/>
    </ligand>
</feature>
<organism evidence="11 12">
    <name type="scientific">Bacteroides salyersiae</name>
    <dbReference type="NCBI Taxonomy" id="291644"/>
    <lineage>
        <taxon>Bacteria</taxon>
        <taxon>Pseudomonadati</taxon>
        <taxon>Bacteroidota</taxon>
        <taxon>Bacteroidia</taxon>
        <taxon>Bacteroidales</taxon>
        <taxon>Bacteroidaceae</taxon>
        <taxon>Bacteroides</taxon>
    </lineage>
</organism>
<dbReference type="PANTHER" id="PTHR23115">
    <property type="entry name" value="TRANSLATION FACTOR"/>
    <property type="match status" value="1"/>
</dbReference>
<keyword evidence="3 9" id="KW-0548">Nucleotidyltransferase</keyword>
<comment type="caution">
    <text evidence="11">The sequence shown here is derived from an EMBL/GenBank/DDBJ whole genome shotgun (WGS) entry which is preliminary data.</text>
</comment>
<dbReference type="InterPro" id="IPR009001">
    <property type="entry name" value="Transl_elong_EF1A/Init_IF2_C"/>
</dbReference>
<dbReference type="InterPro" id="IPR011779">
    <property type="entry name" value="SO4_adenylTrfase_lsu"/>
</dbReference>
<evidence type="ECO:0000256" key="4">
    <source>
        <dbReference type="ARBA" id="ARBA00022741"/>
    </source>
</evidence>
<dbReference type="UniPathway" id="UPA00140">
    <property type="reaction ID" value="UER00204"/>
</dbReference>
<dbReference type="PROSITE" id="PS51722">
    <property type="entry name" value="G_TR_2"/>
    <property type="match status" value="1"/>
</dbReference>
<sequence>MGTTLDIKAFLDKDEQKDLLRLLTAGSVDDGKSTLIGRLLFDSKKLYEDQLDALERDSKRMGNAGEHIDYALLLDGLKAEREQGITIDVAYRYFSTNNRKFIIADTPGHEQYTRNMITGGSTANLAIILVDARTGVITQTRRHTFLVSLLGIKHVVLAVNKMDLVDFSEERFNEIVSEYKKFVDPLGIPDVNCIPLSALDGDNVVEKSERTPWYKGISLLDFLETVHIDNDHNLTDFRFPVQYVLRPNLDFRGFCGKVASGVVRKGDQVMALPSGKTSRVKSIVTYDGELDYAFPPQSVTLTLEDEIDVSRGEMLVHTDNLPIVDRNFEAMLVWMDEEPMDVNKSFFIKQTTNMSRTRIDSIKYKVDVNTMEHSAVPFLSLNEIARVVLTTAKELFFDPYQKNKSCGSFILIDPITNNTSAVGMIIDRVEVKDMNTTDDIPVLDLPKLGIAPEHYESIEKAVKELERQGIAVKIIK</sequence>
<dbReference type="PROSITE" id="PS00301">
    <property type="entry name" value="G_TR_1"/>
    <property type="match status" value="1"/>
</dbReference>
<dbReference type="HAMAP" id="MF_00062">
    <property type="entry name" value="Sulf_adenylyltr_sub1"/>
    <property type="match status" value="1"/>
</dbReference>
<keyword evidence="5 9" id="KW-0067">ATP-binding</keyword>
<dbReference type="Proteomes" id="UP000422221">
    <property type="component" value="Unassembled WGS sequence"/>
</dbReference>
<dbReference type="EC" id="2.7.7.4" evidence="9"/>
<comment type="subunit">
    <text evidence="8">Heterodimer composed of CysD, the smaller subunit, and CysNC.</text>
</comment>
<evidence type="ECO:0000256" key="5">
    <source>
        <dbReference type="ARBA" id="ARBA00022840"/>
    </source>
</evidence>
<keyword evidence="2 9" id="KW-0808">Transferase</keyword>
<dbReference type="GO" id="GO:0070814">
    <property type="term" value="P:hydrogen sulfide biosynthetic process"/>
    <property type="evidence" value="ECO:0007669"/>
    <property type="project" value="UniProtKB-UniRule"/>
</dbReference>
<dbReference type="SUPFAM" id="SSF52540">
    <property type="entry name" value="P-loop containing nucleoside triphosphate hydrolases"/>
    <property type="match status" value="1"/>
</dbReference>
<dbReference type="Gene3D" id="3.40.50.300">
    <property type="entry name" value="P-loop containing nucleotide triphosphate hydrolases"/>
    <property type="match status" value="1"/>
</dbReference>
<gene>
    <name evidence="9 11" type="primary">cysN</name>
    <name evidence="11" type="ORF">F3F73_20565</name>
</gene>
<comment type="pathway">
    <text evidence="1 9">Sulfur metabolism; hydrogen sulfide biosynthesis; sulfite from sulfate: step 1/3.</text>
</comment>
<dbReference type="RefSeq" id="WP_005923584.1">
    <property type="nucleotide sequence ID" value="NZ_CABKSE010000001.1"/>
</dbReference>
<evidence type="ECO:0000259" key="10">
    <source>
        <dbReference type="PROSITE" id="PS51722"/>
    </source>
</evidence>
<dbReference type="CDD" id="cd04166">
    <property type="entry name" value="CysN_ATPS"/>
    <property type="match status" value="1"/>
</dbReference>
<dbReference type="GO" id="GO:0003924">
    <property type="term" value="F:GTPase activity"/>
    <property type="evidence" value="ECO:0007669"/>
    <property type="project" value="InterPro"/>
</dbReference>
<dbReference type="InterPro" id="IPR044139">
    <property type="entry name" value="CysN_NoDQ_III"/>
</dbReference>
<dbReference type="Pfam" id="PF00009">
    <property type="entry name" value="GTP_EFTU"/>
    <property type="match status" value="1"/>
</dbReference>
<dbReference type="FunFam" id="3.40.50.300:FF:000119">
    <property type="entry name" value="Sulfate adenylyltransferase subunit 1"/>
    <property type="match status" value="1"/>
</dbReference>
<dbReference type="SUPFAM" id="SSF50465">
    <property type="entry name" value="EF-Tu/eEF-1alpha/eIF2-gamma C-terminal domain"/>
    <property type="match status" value="1"/>
</dbReference>
<dbReference type="InterPro" id="IPR054696">
    <property type="entry name" value="GTP-eEF1A_C"/>
</dbReference>
<name>A0A7J4XDM4_9BACE</name>
<dbReference type="Gene3D" id="2.40.30.10">
    <property type="entry name" value="Translation factors"/>
    <property type="match status" value="2"/>
</dbReference>
<keyword evidence="6 9" id="KW-0342">GTP-binding</keyword>
<comment type="function">
    <text evidence="7 9">With CysD forms the ATP sulfurylase (ATPS) that catalyzes the adenylation of sulfate producing adenosine 5'-phosphosulfate (APS) and diphosphate, the first enzymatic step in sulfur assimilation pathway. APS synthesis involves the formation of a high-energy phosphoric-sulfuric acid anhydride bond driven by GTP hydrolysis by CysN coupled to ATP hydrolysis by CysD.</text>
</comment>
<evidence type="ECO:0000313" key="11">
    <source>
        <dbReference type="EMBL" id="KAA3758637.1"/>
    </source>
</evidence>
<evidence type="ECO:0000256" key="8">
    <source>
        <dbReference type="ARBA" id="ARBA00062688"/>
    </source>
</evidence>